<organism evidence="5 7">
    <name type="scientific">Burkholderia latens</name>
    <dbReference type="NCBI Taxonomy" id="488446"/>
    <lineage>
        <taxon>Bacteria</taxon>
        <taxon>Pseudomonadati</taxon>
        <taxon>Pseudomonadota</taxon>
        <taxon>Betaproteobacteria</taxon>
        <taxon>Burkholderiales</taxon>
        <taxon>Burkholderiaceae</taxon>
        <taxon>Burkholderia</taxon>
        <taxon>Burkholderia cepacia complex</taxon>
    </lineage>
</organism>
<dbReference type="InterPro" id="IPR036291">
    <property type="entry name" value="NAD(P)-bd_dom_sf"/>
</dbReference>
<accession>A0A6H9T5H0</accession>
<evidence type="ECO:0000313" key="5">
    <source>
        <dbReference type="EMBL" id="KAB0644183.1"/>
    </source>
</evidence>
<feature type="domain" description="D-isomer specific 2-hydroxyacid dehydrogenase catalytic" evidence="3">
    <location>
        <begin position="17"/>
        <end position="318"/>
    </location>
</feature>
<dbReference type="Proteomes" id="UP000494222">
    <property type="component" value="Unassembled WGS sequence"/>
</dbReference>
<sequence>MKIGIIDSNRNCYVTVPNIEQQTIGNEASVTLYQAASANSLPDEVRDCDGLISWHLVALDAAFIGSLRNCKGIVRAAVGFDNIDLDAARQRGIPVANVPDYGTEEVADHALAMALSLLRRLSRSHDVVIGGRWDWREVGPLPRISELHVGIIGCGRIGMAVALRFKAFGCRVSIFDPYQRSGIEKSLGVDRVETLHQLLSVAGLVSIHTPLTDETRHLIGDRELHLLEGKYLVNTARGAIIDGEALCRALANRRLKGVGLDVYEDEKEPIPTVMQGRDDVLLSPHIAFYSESALTELRAKAASVLSDLLKHGWHRNVV</sequence>
<dbReference type="InterPro" id="IPR029752">
    <property type="entry name" value="D-isomer_DH_CS1"/>
</dbReference>
<keyword evidence="1 2" id="KW-0560">Oxidoreductase</keyword>
<dbReference type="PANTHER" id="PTHR10996">
    <property type="entry name" value="2-HYDROXYACID DEHYDROGENASE-RELATED"/>
    <property type="match status" value="1"/>
</dbReference>
<dbReference type="Pfam" id="PF02826">
    <property type="entry name" value="2-Hacid_dh_C"/>
    <property type="match status" value="1"/>
</dbReference>
<name>A0A6H9T5H0_9BURK</name>
<dbReference type="InterPro" id="IPR006140">
    <property type="entry name" value="D-isomer_DH_NAD-bd"/>
</dbReference>
<dbReference type="GO" id="GO:0051287">
    <property type="term" value="F:NAD binding"/>
    <property type="evidence" value="ECO:0007669"/>
    <property type="project" value="InterPro"/>
</dbReference>
<dbReference type="RefSeq" id="WP_151062979.1">
    <property type="nucleotide sequence ID" value="NZ_CABVPL010000010.1"/>
</dbReference>
<dbReference type="SUPFAM" id="SSF51735">
    <property type="entry name" value="NAD(P)-binding Rossmann-fold domains"/>
    <property type="match status" value="1"/>
</dbReference>
<evidence type="ECO:0000313" key="8">
    <source>
        <dbReference type="Proteomes" id="UP000494222"/>
    </source>
</evidence>
<proteinExistence type="inferred from homology"/>
<evidence type="ECO:0000256" key="2">
    <source>
        <dbReference type="RuleBase" id="RU003719"/>
    </source>
</evidence>
<reference evidence="5 7" key="1">
    <citation type="submission" date="2019-09" db="EMBL/GenBank/DDBJ databases">
        <title>Draft genome sequences of 48 bacterial type strains from the CCUG.</title>
        <authorList>
            <person name="Tunovic T."/>
            <person name="Pineiro-Iglesias B."/>
            <person name="Unosson C."/>
            <person name="Inganas E."/>
            <person name="Ohlen M."/>
            <person name="Cardew S."/>
            <person name="Jensie-Markopoulos S."/>
            <person name="Salva-Serra F."/>
            <person name="Jaen-Luchoro D."/>
            <person name="Karlsson R."/>
            <person name="Svensson-Stadler L."/>
            <person name="Chun J."/>
            <person name="Moore E."/>
        </authorList>
    </citation>
    <scope>NUCLEOTIDE SEQUENCE [LARGE SCALE GENOMIC DNA]</scope>
    <source>
        <strain evidence="5 7">CCUG 54555</strain>
    </source>
</reference>
<dbReference type="GO" id="GO:0003714">
    <property type="term" value="F:transcription corepressor activity"/>
    <property type="evidence" value="ECO:0007669"/>
    <property type="project" value="InterPro"/>
</dbReference>
<dbReference type="InterPro" id="IPR006139">
    <property type="entry name" value="D-isomer_2_OHA_DH_cat_dom"/>
</dbReference>
<reference evidence="6 8" key="2">
    <citation type="submission" date="2019-09" db="EMBL/GenBank/DDBJ databases">
        <authorList>
            <person name="Depoorter E."/>
        </authorList>
    </citation>
    <scope>NUCLEOTIDE SEQUENCE [LARGE SCALE GENOMIC DNA]</scope>
    <source>
        <strain evidence="6">LMG 24064</strain>
    </source>
</reference>
<evidence type="ECO:0000259" key="3">
    <source>
        <dbReference type="Pfam" id="PF00389"/>
    </source>
</evidence>
<gene>
    <name evidence="6" type="ORF">BLA24064_01976</name>
    <name evidence="5" type="ORF">F7R21_04095</name>
</gene>
<keyword evidence="7" id="KW-1185">Reference proteome</keyword>
<protein>
    <submittedName>
        <fullName evidence="5">C-terminal binding protein</fullName>
    </submittedName>
    <submittedName>
        <fullName evidence="6">Dihydrofolate reductase</fullName>
    </submittedName>
</protein>
<dbReference type="SUPFAM" id="SSF52283">
    <property type="entry name" value="Formate/glycerate dehydrogenase catalytic domain-like"/>
    <property type="match status" value="1"/>
</dbReference>
<dbReference type="Proteomes" id="UP000430232">
    <property type="component" value="Unassembled WGS sequence"/>
</dbReference>
<dbReference type="GO" id="GO:0016618">
    <property type="term" value="F:hydroxypyruvate reductase [NAD(P)H] activity"/>
    <property type="evidence" value="ECO:0007669"/>
    <property type="project" value="TreeGrafter"/>
</dbReference>
<evidence type="ECO:0000259" key="4">
    <source>
        <dbReference type="Pfam" id="PF02826"/>
    </source>
</evidence>
<dbReference type="GO" id="GO:0005829">
    <property type="term" value="C:cytosol"/>
    <property type="evidence" value="ECO:0007669"/>
    <property type="project" value="TreeGrafter"/>
</dbReference>
<dbReference type="InterPro" id="IPR050223">
    <property type="entry name" value="D-isomer_2-hydroxyacid_DH"/>
</dbReference>
<dbReference type="PANTHER" id="PTHR10996:SF283">
    <property type="entry name" value="GLYOXYLATE_HYDROXYPYRUVATE REDUCTASE B"/>
    <property type="match status" value="1"/>
</dbReference>
<dbReference type="Gene3D" id="3.40.50.720">
    <property type="entry name" value="NAD(P)-binding Rossmann-like Domain"/>
    <property type="match status" value="2"/>
</dbReference>
<comment type="similarity">
    <text evidence="2">Belongs to the D-isomer specific 2-hydroxyacid dehydrogenase family.</text>
</comment>
<dbReference type="PROSITE" id="PS00065">
    <property type="entry name" value="D_2_HYDROXYACID_DH_1"/>
    <property type="match status" value="1"/>
</dbReference>
<feature type="domain" description="D-isomer specific 2-hydroxyacid dehydrogenase NAD-binding" evidence="4">
    <location>
        <begin position="111"/>
        <end position="287"/>
    </location>
</feature>
<dbReference type="EMBL" id="VZOJ01000005">
    <property type="protein sequence ID" value="KAB0644183.1"/>
    <property type="molecule type" value="Genomic_DNA"/>
</dbReference>
<dbReference type="CDD" id="cd05299">
    <property type="entry name" value="CtBP_dh"/>
    <property type="match status" value="1"/>
</dbReference>
<dbReference type="Pfam" id="PF00389">
    <property type="entry name" value="2-Hacid_dh"/>
    <property type="match status" value="1"/>
</dbReference>
<dbReference type="AlphaFoldDB" id="A0A6H9T5H0"/>
<evidence type="ECO:0000313" key="7">
    <source>
        <dbReference type="Proteomes" id="UP000430232"/>
    </source>
</evidence>
<evidence type="ECO:0000256" key="1">
    <source>
        <dbReference type="ARBA" id="ARBA00023002"/>
    </source>
</evidence>
<dbReference type="EMBL" id="CABVPL010000010">
    <property type="protein sequence ID" value="VWB44166.1"/>
    <property type="molecule type" value="Genomic_DNA"/>
</dbReference>
<dbReference type="GeneID" id="99789245"/>
<dbReference type="OrthoDB" id="9805416at2"/>
<evidence type="ECO:0000313" key="6">
    <source>
        <dbReference type="EMBL" id="VWB44166.1"/>
    </source>
</evidence>
<dbReference type="GO" id="GO:0030267">
    <property type="term" value="F:glyoxylate reductase (NADPH) activity"/>
    <property type="evidence" value="ECO:0007669"/>
    <property type="project" value="TreeGrafter"/>
</dbReference>
<dbReference type="InterPro" id="IPR043322">
    <property type="entry name" value="CtBP"/>
</dbReference>